<protein>
    <recommendedName>
        <fullName evidence="3">Histidine phosphatase family protein</fullName>
    </recommendedName>
</protein>
<name>A0A844C0P9_9LACT</name>
<dbReference type="SMART" id="SM00855">
    <property type="entry name" value="PGAM"/>
    <property type="match status" value="1"/>
</dbReference>
<gene>
    <name evidence="1" type="ORF">GIY11_09630</name>
</gene>
<dbReference type="Gene3D" id="3.40.50.1240">
    <property type="entry name" value="Phosphoglycerate mutase-like"/>
    <property type="match status" value="1"/>
</dbReference>
<dbReference type="EMBL" id="WJQR01000009">
    <property type="protein sequence ID" value="MRI82267.1"/>
    <property type="molecule type" value="Genomic_DNA"/>
</dbReference>
<comment type="caution">
    <text evidence="1">The sequence shown here is derived from an EMBL/GenBank/DDBJ whole genome shotgun (WGS) entry which is preliminary data.</text>
</comment>
<dbReference type="Proteomes" id="UP000469870">
    <property type="component" value="Unassembled WGS sequence"/>
</dbReference>
<proteinExistence type="predicted"/>
<accession>A0A844C0P9</accession>
<reference evidence="1 2" key="1">
    <citation type="submission" date="2019-11" db="EMBL/GenBank/DDBJ databases">
        <title>Characterisation of Fundicoccus ignavus gen. nov. sp. nov., a novel genus of the family Aerococcaceae isolated from bulk tank milk.</title>
        <authorList>
            <person name="Siebert A."/>
            <person name="Huptas C."/>
            <person name="Wenning M."/>
            <person name="Scherer S."/>
            <person name="Doll E.V."/>
        </authorList>
    </citation>
    <scope>NUCLEOTIDE SEQUENCE [LARGE SCALE GENOMIC DNA]</scope>
    <source>
        <strain evidence="1 2">DSM 109653</strain>
    </source>
</reference>
<organism evidence="1 2">
    <name type="scientific">Fundicoccus ignavus</name>
    <dbReference type="NCBI Taxonomy" id="2664442"/>
    <lineage>
        <taxon>Bacteria</taxon>
        <taxon>Bacillati</taxon>
        <taxon>Bacillota</taxon>
        <taxon>Bacilli</taxon>
        <taxon>Lactobacillales</taxon>
        <taxon>Aerococcaceae</taxon>
        <taxon>Fundicoccus</taxon>
    </lineage>
</organism>
<dbReference type="AlphaFoldDB" id="A0A844C0P9"/>
<evidence type="ECO:0008006" key="3">
    <source>
        <dbReference type="Google" id="ProtNLM"/>
    </source>
</evidence>
<dbReference type="InterPro" id="IPR013078">
    <property type="entry name" value="His_Pase_superF_clade-1"/>
</dbReference>
<dbReference type="CDD" id="cd07067">
    <property type="entry name" value="HP_PGM_like"/>
    <property type="match status" value="1"/>
</dbReference>
<evidence type="ECO:0000313" key="1">
    <source>
        <dbReference type="EMBL" id="MRI82267.1"/>
    </source>
</evidence>
<dbReference type="SUPFAM" id="SSF53254">
    <property type="entry name" value="Phosphoglycerate mutase-like"/>
    <property type="match status" value="1"/>
</dbReference>
<dbReference type="InterPro" id="IPR029033">
    <property type="entry name" value="His_PPase_superfam"/>
</dbReference>
<sequence>MEIIFIRHEQAEAGHADLPDRERRLSQKGQAQAQAAVVELVDYLQKADISPDPDPDLGQLGNSVESNVASQTPATVIWTSPALRAQETAQPIMEALKVATDLQDFIYSGEFSKLQAALAELPQSVATLLLVGHEPILSQWIEKLTGEAVKMKKGDRASVKLDKLDGQTLEGTYQGKI</sequence>
<dbReference type="RefSeq" id="WP_153862386.1">
    <property type="nucleotide sequence ID" value="NZ_WJQR01000009.1"/>
</dbReference>
<evidence type="ECO:0000313" key="2">
    <source>
        <dbReference type="Proteomes" id="UP000469870"/>
    </source>
</evidence>